<protein>
    <recommendedName>
        <fullName evidence="3">ACT domain-containing protein</fullName>
    </recommendedName>
</protein>
<dbReference type="STRING" id="571915.CMUST_06545"/>
<reference evidence="2" key="2">
    <citation type="submission" date="2015-05" db="EMBL/GenBank/DDBJ databases">
        <title>Complete genome sequence of Corynebacterium mustelae DSM 45274, isolated from various tissues of a male ferret with lethal sepsis.</title>
        <authorList>
            <person name="Ruckert C."/>
            <person name="Albersmeier A."/>
            <person name="Winkler A."/>
            <person name="Tauch A."/>
        </authorList>
    </citation>
    <scope>NUCLEOTIDE SEQUENCE [LARGE SCALE GENOMIC DNA]</scope>
    <source>
        <strain evidence="2">DSM 45274</strain>
    </source>
</reference>
<dbReference type="AlphaFoldDB" id="A0A0G3GWY8"/>
<dbReference type="Proteomes" id="UP000035199">
    <property type="component" value="Chromosome"/>
</dbReference>
<dbReference type="InterPro" id="IPR045865">
    <property type="entry name" value="ACT-like_dom_sf"/>
</dbReference>
<sequence>MTTYLIRVLLPDAPGSLGVLANAIGAAGGDIKSVDVVQTFPDGTVMDDMVVNLPAGVMADVLISAAHGVEGVEVDSIRPFSGTVDRRGQIKMLANVAGASSHSDTIAQLIDDIPQALTSSWAILLEDGSPVKRITASEGAPEDDGSAPDLINITSARILNPEVDFWIPESWSLLDSSLAAAPLGKSGLVLIIGRVGGPDFLPSEVEHIGYVGTILSRMLRQ</sequence>
<dbReference type="KEGG" id="cmv:CMUST_06545"/>
<evidence type="ECO:0000313" key="2">
    <source>
        <dbReference type="Proteomes" id="UP000035199"/>
    </source>
</evidence>
<keyword evidence="2" id="KW-1185">Reference proteome</keyword>
<dbReference type="OrthoDB" id="5243606at2"/>
<gene>
    <name evidence="1" type="ORF">CMUST_06545</name>
</gene>
<proteinExistence type="predicted"/>
<reference evidence="1 2" key="1">
    <citation type="journal article" date="2015" name="Genome Announc.">
        <title>Complete Genome Sequence of the Type Strain Corynebacterium mustelae DSM 45274, Isolated from Various Tissues of a Male Ferret with Lethal Sepsis.</title>
        <authorList>
            <person name="Ruckert C."/>
            <person name="Eimer J."/>
            <person name="Winkler A."/>
            <person name="Tauch A."/>
        </authorList>
    </citation>
    <scope>NUCLEOTIDE SEQUENCE [LARGE SCALE GENOMIC DNA]</scope>
    <source>
        <strain evidence="1 2">DSM 45274</strain>
    </source>
</reference>
<evidence type="ECO:0000313" key="1">
    <source>
        <dbReference type="EMBL" id="AKK05644.1"/>
    </source>
</evidence>
<name>A0A0G3GWY8_9CORY</name>
<organism evidence="1 2">
    <name type="scientific">Corynebacterium mustelae</name>
    <dbReference type="NCBI Taxonomy" id="571915"/>
    <lineage>
        <taxon>Bacteria</taxon>
        <taxon>Bacillati</taxon>
        <taxon>Actinomycetota</taxon>
        <taxon>Actinomycetes</taxon>
        <taxon>Mycobacteriales</taxon>
        <taxon>Corynebacteriaceae</taxon>
        <taxon>Corynebacterium</taxon>
    </lineage>
</organism>
<dbReference type="RefSeq" id="WP_047261819.1">
    <property type="nucleotide sequence ID" value="NZ_CP011542.1"/>
</dbReference>
<dbReference type="PATRIC" id="fig|571915.4.peg.1391"/>
<dbReference type="EMBL" id="CP011542">
    <property type="protein sequence ID" value="AKK05644.1"/>
    <property type="molecule type" value="Genomic_DNA"/>
</dbReference>
<evidence type="ECO:0008006" key="3">
    <source>
        <dbReference type="Google" id="ProtNLM"/>
    </source>
</evidence>
<accession>A0A0G3GWY8</accession>
<dbReference type="SUPFAM" id="SSF55021">
    <property type="entry name" value="ACT-like"/>
    <property type="match status" value="1"/>
</dbReference>